<dbReference type="InterPro" id="IPR058163">
    <property type="entry name" value="LysR-type_TF_proteobact-type"/>
</dbReference>
<proteinExistence type="inferred from homology"/>
<dbReference type="InterPro" id="IPR036390">
    <property type="entry name" value="WH_DNA-bd_sf"/>
</dbReference>
<gene>
    <name evidence="6" type="ORF">IT775_10350</name>
</gene>
<dbReference type="Pfam" id="PF00126">
    <property type="entry name" value="HTH_1"/>
    <property type="match status" value="1"/>
</dbReference>
<dbReference type="EMBL" id="JADMKU010000008">
    <property type="protein sequence ID" value="MBR9651523.1"/>
    <property type="molecule type" value="Genomic_DNA"/>
</dbReference>
<feature type="domain" description="HTH lysR-type" evidence="5">
    <location>
        <begin position="1"/>
        <end position="58"/>
    </location>
</feature>
<reference evidence="6 7" key="1">
    <citation type="journal article" date="2021" name="Arch. Microbiol.">
        <title>Thalassobius aquimarinus sp. nov., isolated from the Sea of Japan seashore.</title>
        <authorList>
            <person name="Kurilenko V.V."/>
            <person name="Romanenko L.A."/>
            <person name="Chernysheva N.Y."/>
            <person name="Velansky P.V."/>
            <person name="Tekutyeva L.A."/>
            <person name="Isaeva M.P."/>
            <person name="Mikhailov V.V."/>
        </authorList>
    </citation>
    <scope>NUCLEOTIDE SEQUENCE [LARGE SCALE GENOMIC DNA]</scope>
    <source>
        <strain evidence="6 7">KMM 8518</strain>
    </source>
</reference>
<accession>A0ABS5HSJ2</accession>
<dbReference type="Pfam" id="PF03466">
    <property type="entry name" value="LysR_substrate"/>
    <property type="match status" value="1"/>
</dbReference>
<dbReference type="SUPFAM" id="SSF53850">
    <property type="entry name" value="Periplasmic binding protein-like II"/>
    <property type="match status" value="1"/>
</dbReference>
<dbReference type="PROSITE" id="PS50931">
    <property type="entry name" value="HTH_LYSR"/>
    <property type="match status" value="1"/>
</dbReference>
<dbReference type="InterPro" id="IPR036388">
    <property type="entry name" value="WH-like_DNA-bd_sf"/>
</dbReference>
<dbReference type="PANTHER" id="PTHR30537">
    <property type="entry name" value="HTH-TYPE TRANSCRIPTIONAL REGULATOR"/>
    <property type="match status" value="1"/>
</dbReference>
<evidence type="ECO:0000313" key="6">
    <source>
        <dbReference type="EMBL" id="MBR9651523.1"/>
    </source>
</evidence>
<evidence type="ECO:0000256" key="1">
    <source>
        <dbReference type="ARBA" id="ARBA00009437"/>
    </source>
</evidence>
<keyword evidence="4" id="KW-0804">Transcription</keyword>
<dbReference type="SUPFAM" id="SSF46785">
    <property type="entry name" value="Winged helix' DNA-binding domain"/>
    <property type="match status" value="1"/>
</dbReference>
<dbReference type="PANTHER" id="PTHR30537:SF3">
    <property type="entry name" value="TRANSCRIPTIONAL REGULATORY PROTEIN"/>
    <property type="match status" value="1"/>
</dbReference>
<protein>
    <submittedName>
        <fullName evidence="6">LysR family transcriptional regulator</fullName>
    </submittedName>
</protein>
<evidence type="ECO:0000256" key="3">
    <source>
        <dbReference type="ARBA" id="ARBA00023125"/>
    </source>
</evidence>
<evidence type="ECO:0000259" key="5">
    <source>
        <dbReference type="PROSITE" id="PS50931"/>
    </source>
</evidence>
<evidence type="ECO:0000256" key="2">
    <source>
        <dbReference type="ARBA" id="ARBA00023015"/>
    </source>
</evidence>
<name>A0ABS5HSJ2_9RHOB</name>
<keyword evidence="7" id="KW-1185">Reference proteome</keyword>
<comment type="caution">
    <text evidence="6">The sequence shown here is derived from an EMBL/GenBank/DDBJ whole genome shotgun (WGS) entry which is preliminary data.</text>
</comment>
<keyword evidence="2" id="KW-0805">Transcription regulation</keyword>
<dbReference type="InterPro" id="IPR000847">
    <property type="entry name" value="LysR_HTH_N"/>
</dbReference>
<evidence type="ECO:0000256" key="4">
    <source>
        <dbReference type="ARBA" id="ARBA00023163"/>
    </source>
</evidence>
<sequence>MDWDDYRLLLSIARSRGLPGAASELGVSVSTVFRRLEKIEEERAQRLFTRARQDYVPTEIGIELVRVAESIETEVQRGERAISGRDQQLTGTLRVTASEVIANYFLARHIPDFRTRHPQLSMEILSGNSIFSLEDQTADIALRPVRPTDVNLVGRKVAELHWGRYCSASPQGAAEGRESDRELEEIIGYSSGPISIQEKLLGRATSKHSEVFWRSNSLVTNAAIAQASRSTALLPCILGESWPGLRCVEAPIPEVAGELWIVCHKDMHRTARIRAFFDFVIETARSDPFLRLPDDGSRPG</sequence>
<organism evidence="6 7">
    <name type="scientific">Thalassovita aquimarina</name>
    <dbReference type="NCBI Taxonomy" id="2785917"/>
    <lineage>
        <taxon>Bacteria</taxon>
        <taxon>Pseudomonadati</taxon>
        <taxon>Pseudomonadota</taxon>
        <taxon>Alphaproteobacteria</taxon>
        <taxon>Rhodobacterales</taxon>
        <taxon>Roseobacteraceae</taxon>
        <taxon>Thalassovita</taxon>
    </lineage>
</organism>
<dbReference type="Proteomes" id="UP001195941">
    <property type="component" value="Unassembled WGS sequence"/>
</dbReference>
<dbReference type="InterPro" id="IPR005119">
    <property type="entry name" value="LysR_subst-bd"/>
</dbReference>
<dbReference type="Gene3D" id="1.10.10.10">
    <property type="entry name" value="Winged helix-like DNA-binding domain superfamily/Winged helix DNA-binding domain"/>
    <property type="match status" value="1"/>
</dbReference>
<comment type="similarity">
    <text evidence="1">Belongs to the LysR transcriptional regulatory family.</text>
</comment>
<evidence type="ECO:0000313" key="7">
    <source>
        <dbReference type="Proteomes" id="UP001195941"/>
    </source>
</evidence>
<dbReference type="Gene3D" id="3.40.190.290">
    <property type="match status" value="1"/>
</dbReference>
<keyword evidence="3" id="KW-0238">DNA-binding</keyword>
<dbReference type="RefSeq" id="WP_212701045.1">
    <property type="nucleotide sequence ID" value="NZ_JADMKU010000008.1"/>
</dbReference>